<comment type="caution">
    <text evidence="2">The sequence shown here is derived from an EMBL/GenBank/DDBJ whole genome shotgun (WGS) entry which is preliminary data.</text>
</comment>
<evidence type="ECO:0000256" key="1">
    <source>
        <dbReference type="SAM" id="MobiDB-lite"/>
    </source>
</evidence>
<organism evidence="2 3">
    <name type="scientific">Microctonus hyperodae</name>
    <name type="common">Parasitoid wasp</name>
    <dbReference type="NCBI Taxonomy" id="165561"/>
    <lineage>
        <taxon>Eukaryota</taxon>
        <taxon>Metazoa</taxon>
        <taxon>Ecdysozoa</taxon>
        <taxon>Arthropoda</taxon>
        <taxon>Hexapoda</taxon>
        <taxon>Insecta</taxon>
        <taxon>Pterygota</taxon>
        <taxon>Neoptera</taxon>
        <taxon>Endopterygota</taxon>
        <taxon>Hymenoptera</taxon>
        <taxon>Apocrita</taxon>
        <taxon>Ichneumonoidea</taxon>
        <taxon>Braconidae</taxon>
        <taxon>Euphorinae</taxon>
        <taxon>Microctonus</taxon>
    </lineage>
</organism>
<accession>A0AA39G9Z0</accession>
<dbReference type="Gene3D" id="3.40.390.10">
    <property type="entry name" value="Collagenase (Catalytic Domain)"/>
    <property type="match status" value="1"/>
</dbReference>
<gene>
    <name evidence="2" type="ORF">PV327_001331</name>
</gene>
<sequence>MKSALDSPSETREESKNDDEMEIGIENQRYYENKNDNGDGEEFNNENMEDYDDILSELTKDEINIVNSLIDSTNTPSISKQSSQHIIQQNVDHAKASTSALEVPEIDPTYQHQSNKQNKITGSHQSKLKIFYPEILVFVDNNIIAKFITGNSLKNIRQLILYYIVYFNAIDMLFAKLATDTVVMHINIAGLVLESEPGTFPSGNSKSHQDFGNTPQQWHADKILFKYINYINTYKKSFPDDSFDFFFLSTNSGIRKSGKILSAHSRSSTNIYAQRRRNAIYTDLLGSVVHFRENYRGYIDATRAIAQILGIEYDPLSEESKINGEQCYSIMQKSQTDCQNCLKWSMRNQNEFNAYFRSNTNRCFLMNYPRSLRPFDQPAITVSSRAQCTCYGDGNFEVDRNGQEVDPFRRCHKKLICSAKRKKMSPLPLDGTPCDENKVCWGKKCVGVVTKMIPDRVPAPAIKRLLQIDPSRTDKIAKKSRLSRTASTIMGKN</sequence>
<dbReference type="EMBL" id="JAQQBR010000001">
    <property type="protein sequence ID" value="KAK0183274.1"/>
    <property type="molecule type" value="Genomic_DNA"/>
</dbReference>
<evidence type="ECO:0000313" key="3">
    <source>
        <dbReference type="Proteomes" id="UP001168972"/>
    </source>
</evidence>
<dbReference type="InterPro" id="IPR024079">
    <property type="entry name" value="MetalloPept_cat_dom_sf"/>
</dbReference>
<name>A0AA39G9Z0_MICHY</name>
<protein>
    <submittedName>
        <fullName evidence="2">Uncharacterized protein</fullName>
    </submittedName>
</protein>
<reference evidence="2" key="1">
    <citation type="journal article" date="2023" name="bioRxiv">
        <title>Scaffold-level genome assemblies of two parasitoid biocontrol wasps reveal the parthenogenesis mechanism and an associated novel virus.</title>
        <authorList>
            <person name="Inwood S."/>
            <person name="Skelly J."/>
            <person name="Guhlin J."/>
            <person name="Harrop T."/>
            <person name="Goldson S."/>
            <person name="Dearden P."/>
        </authorList>
    </citation>
    <scope>NUCLEOTIDE SEQUENCE</scope>
    <source>
        <strain evidence="2">Lincoln</strain>
        <tissue evidence="2">Whole body</tissue>
    </source>
</reference>
<dbReference type="Proteomes" id="UP001168972">
    <property type="component" value="Unassembled WGS sequence"/>
</dbReference>
<dbReference type="GO" id="GO:0008237">
    <property type="term" value="F:metallopeptidase activity"/>
    <property type="evidence" value="ECO:0007669"/>
    <property type="project" value="InterPro"/>
</dbReference>
<reference evidence="2" key="2">
    <citation type="submission" date="2023-03" db="EMBL/GenBank/DDBJ databases">
        <authorList>
            <person name="Inwood S.N."/>
            <person name="Skelly J.G."/>
            <person name="Guhlin J."/>
            <person name="Harrop T.W.R."/>
            <person name="Goldson S.G."/>
            <person name="Dearden P.K."/>
        </authorList>
    </citation>
    <scope>NUCLEOTIDE SEQUENCE</scope>
    <source>
        <strain evidence="2">Lincoln</strain>
        <tissue evidence="2">Whole body</tissue>
    </source>
</reference>
<proteinExistence type="predicted"/>
<feature type="region of interest" description="Disordered" evidence="1">
    <location>
        <begin position="1"/>
        <end position="46"/>
    </location>
</feature>
<evidence type="ECO:0000313" key="2">
    <source>
        <dbReference type="EMBL" id="KAK0183274.1"/>
    </source>
</evidence>
<dbReference type="AlphaFoldDB" id="A0AA39G9Z0"/>
<keyword evidence="3" id="KW-1185">Reference proteome</keyword>